<dbReference type="Proteomes" id="UP000006732">
    <property type="component" value="Chromosome"/>
</dbReference>
<protein>
    <recommendedName>
        <fullName evidence="4">Lipoprotein</fullName>
    </recommendedName>
</protein>
<evidence type="ECO:0000313" key="2">
    <source>
        <dbReference type="EMBL" id="ABK98580.1"/>
    </source>
</evidence>
<keyword evidence="3" id="KW-1185">Reference proteome</keyword>
<sequence length="472" mass="52711">MSTNSCGSRRPRACRRLSHSSSCACPCPETMRGSCAAAATRPRPARVKRDNRVLFPGTRGRLRRRNPGIRERAPACPMIKSPRTKGPSQMRLLILSENVVPRSLARTAVRLLLVAALLLSLVGCGEQGEMGAPPAPLGETARHTVAQGAISSAARPFSTITTAGNASALNLPEPPAVEPSGRQGKVRYLAGESPEFARRKGWPVKSPDPLPGSILPEKRILAFYGNPLSKRMGVLGEYRTHDMLARLRREAERWEAADRSHPVQPALHLIAVVAQESPGRDGTYRMVMPDELVNRVHGWAREADALLFIDIQTGHDSIRTLLPRFERFLRNPDVHLGIDPEFNLAASRARPGTRIGSYDAEDINYVSGYLAELVKKHKLPPKVLVVHRFTRNGLTNFRRIILRPQVQIVINMDGWGPPLLKRDTYRSYVVSEPVQYTGFKLFYRNDTRKGHRLLTPKELLRLNPQPLYIQYQ</sequence>
<evidence type="ECO:0008006" key="4">
    <source>
        <dbReference type="Google" id="ProtNLM"/>
    </source>
</evidence>
<gene>
    <name evidence="2" type="ordered locus">Ppro_0952</name>
</gene>
<proteinExistence type="predicted"/>
<dbReference type="AlphaFoldDB" id="A1AML0"/>
<dbReference type="KEGG" id="ppd:Ppro_0952"/>
<dbReference type="HOGENOM" id="CLU_037716_0_0_7"/>
<dbReference type="eggNOG" id="COG3266">
    <property type="taxonomic scope" value="Bacteria"/>
</dbReference>
<dbReference type="EMBL" id="CP000482">
    <property type="protein sequence ID" value="ABK98580.1"/>
    <property type="molecule type" value="Genomic_DNA"/>
</dbReference>
<evidence type="ECO:0000313" key="3">
    <source>
        <dbReference type="Proteomes" id="UP000006732"/>
    </source>
</evidence>
<evidence type="ECO:0000256" key="1">
    <source>
        <dbReference type="SAM" id="MobiDB-lite"/>
    </source>
</evidence>
<name>A1AML0_PELPD</name>
<feature type="region of interest" description="Disordered" evidence="1">
    <location>
        <begin position="165"/>
        <end position="184"/>
    </location>
</feature>
<reference evidence="2 3" key="1">
    <citation type="submission" date="2006-10" db="EMBL/GenBank/DDBJ databases">
        <title>Complete sequence of chromosome of Pelobacter propionicus DSM 2379.</title>
        <authorList>
            <consortium name="US DOE Joint Genome Institute"/>
            <person name="Copeland A."/>
            <person name="Lucas S."/>
            <person name="Lapidus A."/>
            <person name="Barry K."/>
            <person name="Detter J.C."/>
            <person name="Glavina del Rio T."/>
            <person name="Hammon N."/>
            <person name="Israni S."/>
            <person name="Dalin E."/>
            <person name="Tice H."/>
            <person name="Pitluck S."/>
            <person name="Saunders E."/>
            <person name="Brettin T."/>
            <person name="Bruce D."/>
            <person name="Han C."/>
            <person name="Tapia R."/>
            <person name="Schmutz J."/>
            <person name="Larimer F."/>
            <person name="Land M."/>
            <person name="Hauser L."/>
            <person name="Kyrpides N."/>
            <person name="Kim E."/>
            <person name="Lovley D."/>
            <person name="Richardson P."/>
        </authorList>
    </citation>
    <scope>NUCLEOTIDE SEQUENCE [LARGE SCALE GENOMIC DNA]</scope>
    <source>
        <strain evidence="3">DSM 2379 / NBRC 103807 / OttBd1</strain>
    </source>
</reference>
<dbReference type="STRING" id="338966.Ppro_0952"/>
<accession>A1AML0</accession>
<organism evidence="2 3">
    <name type="scientific">Pelobacter propionicus (strain DSM 2379 / NBRC 103807 / OttBd1)</name>
    <dbReference type="NCBI Taxonomy" id="338966"/>
    <lineage>
        <taxon>Bacteria</taxon>
        <taxon>Pseudomonadati</taxon>
        <taxon>Thermodesulfobacteriota</taxon>
        <taxon>Desulfuromonadia</taxon>
        <taxon>Desulfuromonadales</taxon>
        <taxon>Desulfuromonadaceae</taxon>
        <taxon>Pelobacter</taxon>
    </lineage>
</organism>